<dbReference type="AlphaFoldDB" id="A0A1I6JRQ5"/>
<dbReference type="Proteomes" id="UP000198824">
    <property type="component" value="Unassembled WGS sequence"/>
</dbReference>
<keyword evidence="2" id="KW-0808">Transferase</keyword>
<name>A0A1I6JRQ5_9SPHN</name>
<dbReference type="PANTHER" id="PTHR43792:SF16">
    <property type="entry name" value="N-ACETYLTRANSFERASE DOMAIN-CONTAINING PROTEIN"/>
    <property type="match status" value="1"/>
</dbReference>
<dbReference type="GO" id="GO:0016747">
    <property type="term" value="F:acyltransferase activity, transferring groups other than amino-acyl groups"/>
    <property type="evidence" value="ECO:0007669"/>
    <property type="project" value="InterPro"/>
</dbReference>
<reference evidence="2 3" key="1">
    <citation type="submission" date="2016-10" db="EMBL/GenBank/DDBJ databases">
        <authorList>
            <person name="de Groot N.N."/>
        </authorList>
    </citation>
    <scope>NUCLEOTIDE SEQUENCE [LARGE SCALE GENOMIC DNA]</scope>
    <source>
        <strain evidence="2 3">S5-249</strain>
    </source>
</reference>
<dbReference type="InterPro" id="IPR016181">
    <property type="entry name" value="Acyl_CoA_acyltransferase"/>
</dbReference>
<dbReference type="Pfam" id="PF13302">
    <property type="entry name" value="Acetyltransf_3"/>
    <property type="match status" value="1"/>
</dbReference>
<organism evidence="2 3">
    <name type="scientific">Sphingomonas jatrophae</name>
    <dbReference type="NCBI Taxonomy" id="1166337"/>
    <lineage>
        <taxon>Bacteria</taxon>
        <taxon>Pseudomonadati</taxon>
        <taxon>Pseudomonadota</taxon>
        <taxon>Alphaproteobacteria</taxon>
        <taxon>Sphingomonadales</taxon>
        <taxon>Sphingomonadaceae</taxon>
        <taxon>Sphingomonas</taxon>
    </lineage>
</organism>
<dbReference type="InterPro" id="IPR051531">
    <property type="entry name" value="N-acetyltransferase"/>
</dbReference>
<gene>
    <name evidence="2" type="ORF">SAMN05192580_0738</name>
</gene>
<dbReference type="Gene3D" id="3.40.630.30">
    <property type="match status" value="1"/>
</dbReference>
<feature type="domain" description="N-acetyltransferase" evidence="1">
    <location>
        <begin position="12"/>
        <end position="168"/>
    </location>
</feature>
<dbReference type="EMBL" id="FOZG01000001">
    <property type="protein sequence ID" value="SFR81657.1"/>
    <property type="molecule type" value="Genomic_DNA"/>
</dbReference>
<dbReference type="InterPro" id="IPR000182">
    <property type="entry name" value="GNAT_dom"/>
</dbReference>
<protein>
    <submittedName>
        <fullName evidence="2">Protein N-acetyltransferase, RimJ/RimL family</fullName>
    </submittedName>
</protein>
<dbReference type="STRING" id="1166337.SAMN05192580_0738"/>
<dbReference type="SUPFAM" id="SSF55729">
    <property type="entry name" value="Acyl-CoA N-acyltransferases (Nat)"/>
    <property type="match status" value="1"/>
</dbReference>
<keyword evidence="3" id="KW-1185">Reference proteome</keyword>
<evidence type="ECO:0000259" key="1">
    <source>
        <dbReference type="PROSITE" id="PS51186"/>
    </source>
</evidence>
<evidence type="ECO:0000313" key="2">
    <source>
        <dbReference type="EMBL" id="SFR81657.1"/>
    </source>
</evidence>
<accession>A0A1I6JRQ5</accession>
<sequence>MIQNSVVETARLTIRPFEFADAAGLVAILADPQVSRFVGDGQALSGDDAALWVTNSRANLARYGYGTGAVIERSSGQLIGWAGFARPADGPEQIIYGLMAAHWRRGFGSEIVRALVDFATSRAIDPVSATVDPSNSASVALLTKHGFRLIERGFGGEADSDLYQRTRE</sequence>
<proteinExistence type="predicted"/>
<dbReference type="RefSeq" id="WP_165611191.1">
    <property type="nucleotide sequence ID" value="NZ_FOZG01000001.1"/>
</dbReference>
<dbReference type="PANTHER" id="PTHR43792">
    <property type="entry name" value="GNAT FAMILY, PUTATIVE (AFU_ORTHOLOGUE AFUA_3G00765)-RELATED-RELATED"/>
    <property type="match status" value="1"/>
</dbReference>
<dbReference type="PROSITE" id="PS51186">
    <property type="entry name" value="GNAT"/>
    <property type="match status" value="1"/>
</dbReference>
<evidence type="ECO:0000313" key="3">
    <source>
        <dbReference type="Proteomes" id="UP000198824"/>
    </source>
</evidence>